<dbReference type="RefSeq" id="XP_006677415.1">
    <property type="nucleotide sequence ID" value="XM_006677352.1"/>
</dbReference>
<dbReference type="GeneID" id="18240497"/>
<dbReference type="InterPro" id="IPR006577">
    <property type="entry name" value="UAS"/>
</dbReference>
<reference evidence="2 3" key="1">
    <citation type="submission" date="2009-12" db="EMBL/GenBank/DDBJ databases">
        <title>The draft genome of Batrachochytrium dendrobatidis.</title>
        <authorList>
            <consortium name="US DOE Joint Genome Institute (JGI-PGF)"/>
            <person name="Kuo A."/>
            <person name="Salamov A."/>
            <person name="Schmutz J."/>
            <person name="Lucas S."/>
            <person name="Pitluck S."/>
            <person name="Rosenblum E."/>
            <person name="Stajich J."/>
            <person name="Eisen M."/>
            <person name="Grigoriev I.V."/>
        </authorList>
    </citation>
    <scope>NUCLEOTIDE SEQUENCE [LARGE SCALE GENOMIC DNA]</scope>
    <source>
        <strain evidence="3">JAM81 / FGSC 10211</strain>
    </source>
</reference>
<dbReference type="CDD" id="cd01767">
    <property type="entry name" value="UBX"/>
    <property type="match status" value="1"/>
</dbReference>
<dbReference type="PANTHER" id="PTHR23322:SF6">
    <property type="entry name" value="UBX DOMAIN-CONTAINING PROTEIN 7"/>
    <property type="match status" value="1"/>
</dbReference>
<dbReference type="OrthoDB" id="270602at2759"/>
<dbReference type="SMART" id="SM00594">
    <property type="entry name" value="UAS"/>
    <property type="match status" value="1"/>
</dbReference>
<proteinExistence type="predicted"/>
<dbReference type="AlphaFoldDB" id="F4NZ05"/>
<dbReference type="SUPFAM" id="SSF52833">
    <property type="entry name" value="Thioredoxin-like"/>
    <property type="match status" value="1"/>
</dbReference>
<dbReference type="HOGENOM" id="CLU_021255_2_1_1"/>
<dbReference type="FunCoup" id="F4NZ05">
    <property type="interactions" value="777"/>
</dbReference>
<dbReference type="Pfam" id="PF13899">
    <property type="entry name" value="Thioredoxin_7"/>
    <property type="match status" value="1"/>
</dbReference>
<gene>
    <name evidence="2" type="ORF">BATDEDRAFT_34588</name>
</gene>
<dbReference type="Gene3D" id="3.40.30.10">
    <property type="entry name" value="Glutaredoxin"/>
    <property type="match status" value="1"/>
</dbReference>
<dbReference type="Gene3D" id="1.10.8.10">
    <property type="entry name" value="DNA helicase RuvA subunit, C-terminal domain"/>
    <property type="match status" value="1"/>
</dbReference>
<name>F4NZ05_BATDJ</name>
<dbReference type="Pfam" id="PF14555">
    <property type="entry name" value="UBA_4"/>
    <property type="match status" value="1"/>
</dbReference>
<keyword evidence="3" id="KW-1185">Reference proteome</keyword>
<dbReference type="InterPro" id="IPR029071">
    <property type="entry name" value="Ubiquitin-like_domsf"/>
</dbReference>
<dbReference type="PROSITE" id="PS50033">
    <property type="entry name" value="UBX"/>
    <property type="match status" value="1"/>
</dbReference>
<sequence length="468" mass="52626">MDESSSYADSEALINFIEITGADFETAQRYIEFAQGDAEAAVTLYLESGSSLDTHQSTINTTPISNAPQRMAHTNAEPAVYVGSESTHHNPDPIPARRSILIGDDTEDGNVVDTSYQVRGRAYRSYPNYSTDETSREPFRNIGQETIRETTNANTSDSRQDRLAILFQPPLDIMFQGSFDEARNLARKTGKWLMVAIHDPSEFACQAMNRDLWRNPSKYLLYSVKDLVRENFVFVQFGSQSSEGKMHINFYPIENYPYIGIIDPLTGERIKLWRVQIDPSAFMVEVVEFMDRYQTHLSNEPTSSAAISGLNSASNPTTKQSSKIIDLTEEEQLNLAISASLGEAKTGNRDMANTTSNLNVMPLPSKDDPKYALAVFKQIDAVPYVEPTGSPDTITRIQFRLPNGQKSVYRFLKSDLVRRLFESIKAAHPEITQSFELLHFRDTLLRKMDQTIEQAGLVNVALVVDLFE</sequence>
<dbReference type="InterPro" id="IPR001012">
    <property type="entry name" value="UBX_dom"/>
</dbReference>
<dbReference type="InterPro" id="IPR036249">
    <property type="entry name" value="Thioredoxin-like_sf"/>
</dbReference>
<dbReference type="GO" id="GO:0043161">
    <property type="term" value="P:proteasome-mediated ubiquitin-dependent protein catabolic process"/>
    <property type="evidence" value="ECO:0000318"/>
    <property type="project" value="GO_Central"/>
</dbReference>
<dbReference type="Proteomes" id="UP000007241">
    <property type="component" value="Unassembled WGS sequence"/>
</dbReference>
<evidence type="ECO:0000313" key="3">
    <source>
        <dbReference type="Proteomes" id="UP000007241"/>
    </source>
</evidence>
<dbReference type="PANTHER" id="PTHR23322">
    <property type="entry name" value="FAS-ASSOCIATED PROTEIN"/>
    <property type="match status" value="1"/>
</dbReference>
<dbReference type="STRING" id="684364.F4NZ05"/>
<dbReference type="Gene3D" id="3.10.20.90">
    <property type="entry name" value="Phosphatidylinositol 3-kinase Catalytic Subunit, Chain A, domain 1"/>
    <property type="match status" value="1"/>
</dbReference>
<dbReference type="Pfam" id="PF00789">
    <property type="entry name" value="UBX"/>
    <property type="match status" value="1"/>
</dbReference>
<dbReference type="SUPFAM" id="SSF54236">
    <property type="entry name" value="Ubiquitin-like"/>
    <property type="match status" value="1"/>
</dbReference>
<dbReference type="EMBL" id="GL882881">
    <property type="protein sequence ID" value="EGF82120.1"/>
    <property type="molecule type" value="Genomic_DNA"/>
</dbReference>
<evidence type="ECO:0000259" key="1">
    <source>
        <dbReference type="PROSITE" id="PS50033"/>
    </source>
</evidence>
<dbReference type="CDD" id="cd14348">
    <property type="entry name" value="UBA_p47"/>
    <property type="match status" value="1"/>
</dbReference>
<organism evidence="2 3">
    <name type="scientific">Batrachochytrium dendrobatidis (strain JAM81 / FGSC 10211)</name>
    <name type="common">Frog chytrid fungus</name>
    <dbReference type="NCBI Taxonomy" id="684364"/>
    <lineage>
        <taxon>Eukaryota</taxon>
        <taxon>Fungi</taxon>
        <taxon>Fungi incertae sedis</taxon>
        <taxon>Chytridiomycota</taxon>
        <taxon>Chytridiomycota incertae sedis</taxon>
        <taxon>Chytridiomycetes</taxon>
        <taxon>Rhizophydiales</taxon>
        <taxon>Rhizophydiales incertae sedis</taxon>
        <taxon>Batrachochytrium</taxon>
    </lineage>
</organism>
<evidence type="ECO:0000313" key="2">
    <source>
        <dbReference type="EMBL" id="EGF82120.1"/>
    </source>
</evidence>
<dbReference type="CDD" id="cd02958">
    <property type="entry name" value="UAS"/>
    <property type="match status" value="1"/>
</dbReference>
<dbReference type="OMA" id="CAFPRKS"/>
<feature type="domain" description="UBX" evidence="1">
    <location>
        <begin position="390"/>
        <end position="465"/>
    </location>
</feature>
<dbReference type="InParanoid" id="F4NZ05"/>
<dbReference type="GO" id="GO:0043130">
    <property type="term" value="F:ubiquitin binding"/>
    <property type="evidence" value="ECO:0000318"/>
    <property type="project" value="GO_Central"/>
</dbReference>
<dbReference type="GO" id="GO:0005634">
    <property type="term" value="C:nucleus"/>
    <property type="evidence" value="ECO:0000318"/>
    <property type="project" value="GO_Central"/>
</dbReference>
<accession>F4NZ05</accession>
<dbReference type="InterPro" id="IPR050730">
    <property type="entry name" value="UBX_domain-protein"/>
</dbReference>
<protein>
    <recommendedName>
        <fullName evidence="1">UBX domain-containing protein</fullName>
    </recommendedName>
</protein>